<feature type="domain" description="TonB-dependent receptor plug" evidence="14">
    <location>
        <begin position="84"/>
        <end position="178"/>
    </location>
</feature>
<evidence type="ECO:0000313" key="16">
    <source>
        <dbReference type="Proteomes" id="UP001516061"/>
    </source>
</evidence>
<dbReference type="PANTHER" id="PTHR30069:SF28">
    <property type="entry name" value="TONB-DEPENDENT RECEPTOR YNCD-RELATED"/>
    <property type="match status" value="1"/>
</dbReference>
<keyword evidence="6 11" id="KW-0798">TonB box</keyword>
<evidence type="ECO:0000313" key="15">
    <source>
        <dbReference type="EMBL" id="NRT55039.1"/>
    </source>
</evidence>
<dbReference type="InterPro" id="IPR000531">
    <property type="entry name" value="Beta-barrel_TonB"/>
</dbReference>
<reference evidence="15 16" key="1">
    <citation type="submission" date="2020-05" db="EMBL/GenBank/DDBJ databases">
        <title>Genomic Encyclopedia of Type Strains, Phase IV (KMG-V): Genome sequencing to study the core and pangenomes of soil and plant-associated prokaryotes.</title>
        <authorList>
            <person name="Whitman W."/>
        </authorList>
    </citation>
    <scope>NUCLEOTIDE SEQUENCE [LARGE SCALE GENOMIC DNA]</scope>
    <source>
        <strain evidence="15 16">C29</strain>
    </source>
</reference>
<gene>
    <name evidence="15" type="ORF">HNQ01_000749</name>
</gene>
<dbReference type="Pfam" id="PF07715">
    <property type="entry name" value="Plug"/>
    <property type="match status" value="1"/>
</dbReference>
<dbReference type="InterPro" id="IPR037066">
    <property type="entry name" value="Plug_dom_sf"/>
</dbReference>
<comment type="subcellular location">
    <subcellularLocation>
        <location evidence="1 10">Cell outer membrane</location>
        <topology evidence="1 10">Multi-pass membrane protein</topology>
    </subcellularLocation>
</comment>
<comment type="caution">
    <text evidence="15">The sequence shown here is derived from an EMBL/GenBank/DDBJ whole genome shotgun (WGS) entry which is preliminary data.</text>
</comment>
<dbReference type="Proteomes" id="UP001516061">
    <property type="component" value="Unassembled WGS sequence"/>
</dbReference>
<keyword evidence="5 10" id="KW-0812">Transmembrane</keyword>
<dbReference type="InterPro" id="IPR012910">
    <property type="entry name" value="Plug_dom"/>
</dbReference>
<evidence type="ECO:0000256" key="9">
    <source>
        <dbReference type="ARBA" id="ARBA00023237"/>
    </source>
</evidence>
<evidence type="ECO:0000256" key="6">
    <source>
        <dbReference type="ARBA" id="ARBA00023077"/>
    </source>
</evidence>
<dbReference type="InterPro" id="IPR036942">
    <property type="entry name" value="Beta-barrel_TonB_sf"/>
</dbReference>
<evidence type="ECO:0000256" key="10">
    <source>
        <dbReference type="PROSITE-ProRule" id="PRU01360"/>
    </source>
</evidence>
<evidence type="ECO:0000256" key="3">
    <source>
        <dbReference type="ARBA" id="ARBA00022448"/>
    </source>
</evidence>
<evidence type="ECO:0000256" key="8">
    <source>
        <dbReference type="ARBA" id="ARBA00023170"/>
    </source>
</evidence>
<dbReference type="PANTHER" id="PTHR30069">
    <property type="entry name" value="TONB-DEPENDENT OUTER MEMBRANE RECEPTOR"/>
    <property type="match status" value="1"/>
</dbReference>
<keyword evidence="9 10" id="KW-0998">Cell outer membrane</keyword>
<keyword evidence="8 15" id="KW-0675">Receptor</keyword>
<evidence type="ECO:0000256" key="5">
    <source>
        <dbReference type="ARBA" id="ARBA00022692"/>
    </source>
</evidence>
<name>A0ABX2FYE5_9BURK</name>
<evidence type="ECO:0000259" key="13">
    <source>
        <dbReference type="Pfam" id="PF00593"/>
    </source>
</evidence>
<dbReference type="InterPro" id="IPR039426">
    <property type="entry name" value="TonB-dep_rcpt-like"/>
</dbReference>
<keyword evidence="16" id="KW-1185">Reference proteome</keyword>
<dbReference type="Gene3D" id="2.40.170.20">
    <property type="entry name" value="TonB-dependent receptor, beta-barrel domain"/>
    <property type="match status" value="1"/>
</dbReference>
<keyword evidence="3 10" id="KW-0813">Transport</keyword>
<feature type="region of interest" description="Disordered" evidence="12">
    <location>
        <begin position="1"/>
        <end position="22"/>
    </location>
</feature>
<evidence type="ECO:0000256" key="11">
    <source>
        <dbReference type="RuleBase" id="RU003357"/>
    </source>
</evidence>
<feature type="domain" description="TonB-dependent receptor-like beta-barrel" evidence="13">
    <location>
        <begin position="278"/>
        <end position="680"/>
    </location>
</feature>
<dbReference type="PROSITE" id="PS52016">
    <property type="entry name" value="TONB_DEPENDENT_REC_3"/>
    <property type="match status" value="1"/>
</dbReference>
<proteinExistence type="inferred from homology"/>
<evidence type="ECO:0000259" key="14">
    <source>
        <dbReference type="Pfam" id="PF07715"/>
    </source>
</evidence>
<protein>
    <submittedName>
        <fullName evidence="15">Outer membrane receptor protein involved in Fe transport</fullName>
    </submittedName>
</protein>
<accession>A0ABX2FYE5</accession>
<dbReference type="Pfam" id="PF00593">
    <property type="entry name" value="TonB_dep_Rec_b-barrel"/>
    <property type="match status" value="1"/>
</dbReference>
<dbReference type="SUPFAM" id="SSF56935">
    <property type="entry name" value="Porins"/>
    <property type="match status" value="1"/>
</dbReference>
<evidence type="ECO:0000256" key="1">
    <source>
        <dbReference type="ARBA" id="ARBA00004571"/>
    </source>
</evidence>
<organism evidence="15 16">
    <name type="scientific">Sphaerotilus uruguayifluvii</name>
    <dbReference type="NCBI Taxonomy" id="2735897"/>
    <lineage>
        <taxon>Bacteria</taxon>
        <taxon>Pseudomonadati</taxon>
        <taxon>Pseudomonadota</taxon>
        <taxon>Betaproteobacteria</taxon>
        <taxon>Burkholderiales</taxon>
        <taxon>Sphaerotilaceae</taxon>
        <taxon>Sphaerotilus</taxon>
    </lineage>
</organism>
<dbReference type="Gene3D" id="2.170.130.10">
    <property type="entry name" value="TonB-dependent receptor, plug domain"/>
    <property type="match status" value="1"/>
</dbReference>
<keyword evidence="7 10" id="KW-0472">Membrane</keyword>
<dbReference type="EMBL" id="JABSNM010000002">
    <property type="protein sequence ID" value="NRT55039.1"/>
    <property type="molecule type" value="Genomic_DNA"/>
</dbReference>
<keyword evidence="4 10" id="KW-1134">Transmembrane beta strand</keyword>
<evidence type="ECO:0000256" key="2">
    <source>
        <dbReference type="ARBA" id="ARBA00009810"/>
    </source>
</evidence>
<evidence type="ECO:0000256" key="7">
    <source>
        <dbReference type="ARBA" id="ARBA00023136"/>
    </source>
</evidence>
<dbReference type="RefSeq" id="WP_173803974.1">
    <property type="nucleotide sequence ID" value="NZ_JABSNM010000002.1"/>
</dbReference>
<evidence type="ECO:0000256" key="4">
    <source>
        <dbReference type="ARBA" id="ARBA00022452"/>
    </source>
</evidence>
<evidence type="ECO:0000256" key="12">
    <source>
        <dbReference type="SAM" id="MobiDB-lite"/>
    </source>
</evidence>
<sequence>MRRPRHASHTGDGPRSPRRGRRTALTGTLLVLGGLGAAGNADAEPLETEAADVPFSVFVESTSLQQLAEMIVTDAKREQMSSRVTQHYLVLKQEALQAVALENGNLSELMRYTSGQFVNVLSREYPNWGSHGGLGARYNSYLLDGVPIDSMVLAAVLSPDAFERIEVQKGPASVLYSSYLSQDFLGSQTPLAGTTNLVLKRPGGPPSARFTLGAGSYGTLRAGAFGQGRIGSLEGMIGVDQERSDAPRTGDPGSWLDTVGSAGYRKGRLFLNLRQAFGRADHAVSLFWQHSDDDGNQGRPFRDLQHRYDMLNLSYRNTFAPDWDLQFKLGRRDAVRTFQNDAYPDSLALVNVERTRQRVDLADLSFSHRHLGESLLTLGLDRQQVAYDTRLSSPAGFSSPQNEAESAETALFVQEKLQLEHWTLRAGVRHNRISSQHHLLGGQKPQYEQARWQRNLWSLGLRHDAGQGLGVYANAGSSFSTPTAKQVGGTVAAGAALSGQIGNPALKPESGIGSDVGLDWAISRDLTLDVRLFLNRVRNMIVTNVVSTLPSQVGSVNAGQASARGLELDLRQRISAATQLFSNMTLIRTRVSQPDDPDQDGAQIPFVPRLIVNAGVRTLLGERLQLSMHAQWIDRYHDSSSLGTRQTYGRFATIGARLQMPLATEGSLDGARLTLDLNNLTDRRYAMPFSFRNPGFSAFLGLESRL</sequence>
<comment type="similarity">
    <text evidence="2 10 11">Belongs to the TonB-dependent receptor family.</text>
</comment>